<dbReference type="Gene3D" id="2.70.70.10">
    <property type="entry name" value="Glucose Permease (Domain IIA)"/>
    <property type="match status" value="1"/>
</dbReference>
<dbReference type="PANTHER" id="PTHR21666:SF270">
    <property type="entry name" value="MUREIN HYDROLASE ACTIVATOR ENVC"/>
    <property type="match status" value="1"/>
</dbReference>
<dbReference type="EMBL" id="UINC01001336">
    <property type="protein sequence ID" value="SUZ77949.1"/>
    <property type="molecule type" value="Genomic_DNA"/>
</dbReference>
<dbReference type="Pfam" id="PF01551">
    <property type="entry name" value="Peptidase_M23"/>
    <property type="match status" value="1"/>
</dbReference>
<dbReference type="GO" id="GO:0004222">
    <property type="term" value="F:metalloendopeptidase activity"/>
    <property type="evidence" value="ECO:0007669"/>
    <property type="project" value="TreeGrafter"/>
</dbReference>
<dbReference type="PANTHER" id="PTHR21666">
    <property type="entry name" value="PEPTIDASE-RELATED"/>
    <property type="match status" value="1"/>
</dbReference>
<protein>
    <recommendedName>
        <fullName evidence="1">M23ase beta-sheet core domain-containing protein</fullName>
    </recommendedName>
</protein>
<dbReference type="CDD" id="cd12797">
    <property type="entry name" value="M23_peptidase"/>
    <property type="match status" value="1"/>
</dbReference>
<reference evidence="2" key="1">
    <citation type="submission" date="2018-05" db="EMBL/GenBank/DDBJ databases">
        <authorList>
            <person name="Lanie J.A."/>
            <person name="Ng W.-L."/>
            <person name="Kazmierczak K.M."/>
            <person name="Andrzejewski T.M."/>
            <person name="Davidsen T.M."/>
            <person name="Wayne K.J."/>
            <person name="Tettelin H."/>
            <person name="Glass J.I."/>
            <person name="Rusch D."/>
            <person name="Podicherti R."/>
            <person name="Tsui H.-C.T."/>
            <person name="Winkler M.E."/>
        </authorList>
    </citation>
    <scope>NUCLEOTIDE SEQUENCE</scope>
</reference>
<name>A0A381QHR3_9ZZZZ</name>
<evidence type="ECO:0000313" key="2">
    <source>
        <dbReference type="EMBL" id="SUZ77949.1"/>
    </source>
</evidence>
<dbReference type="SUPFAM" id="SSF51261">
    <property type="entry name" value="Duplicated hybrid motif"/>
    <property type="match status" value="1"/>
</dbReference>
<accession>A0A381QHR3</accession>
<proteinExistence type="predicted"/>
<dbReference type="InterPro" id="IPR050570">
    <property type="entry name" value="Cell_wall_metabolism_enzyme"/>
</dbReference>
<feature type="non-terminal residue" evidence="2">
    <location>
        <position position="1"/>
    </location>
</feature>
<dbReference type="InterPro" id="IPR011055">
    <property type="entry name" value="Dup_hybrid_motif"/>
</dbReference>
<evidence type="ECO:0000259" key="1">
    <source>
        <dbReference type="Pfam" id="PF01551"/>
    </source>
</evidence>
<feature type="domain" description="M23ase beta-sheet core" evidence="1">
    <location>
        <begin position="112"/>
        <end position="206"/>
    </location>
</feature>
<gene>
    <name evidence="2" type="ORF">METZ01_LOCUS30803</name>
</gene>
<sequence length="214" mass="23560">VDKAHWRILAPISLSEEIKPIAIVKNGQSILEVPISNKAYRESKITITNQDLVSPPEEYLPRIKMEAELGKVAISTLSRRFHTSLKMPLPTQGIKSSEFGVKRFINNQPRNRHTGLDLAASIGTEIISPLSGKVILVGNFYYRGKTVFLDHGGGMISTYSHMSEVVVQQGQSLEKGDLIGEVGQSGRVTGPHLHWQIILSGIPVDPELFLEPSS</sequence>
<dbReference type="InterPro" id="IPR016047">
    <property type="entry name" value="M23ase_b-sheet_dom"/>
</dbReference>
<organism evidence="2">
    <name type="scientific">marine metagenome</name>
    <dbReference type="NCBI Taxonomy" id="408172"/>
    <lineage>
        <taxon>unclassified sequences</taxon>
        <taxon>metagenomes</taxon>
        <taxon>ecological metagenomes</taxon>
    </lineage>
</organism>
<dbReference type="AlphaFoldDB" id="A0A381QHR3"/>